<accession>A0A7T8IMM0</accession>
<proteinExistence type="predicted"/>
<dbReference type="GO" id="GO:0003968">
    <property type="term" value="F:RNA-directed RNA polymerase activity"/>
    <property type="evidence" value="ECO:0007669"/>
    <property type="project" value="UniProtKB-KW"/>
</dbReference>
<evidence type="ECO:0000313" key="7">
    <source>
        <dbReference type="EMBL" id="QQO81400.1"/>
    </source>
</evidence>
<name>A0A7T8IMM0_9VIRU</name>
<protein>
    <submittedName>
        <fullName evidence="7">RNA-dependent RNA polymerase</fullName>
    </submittedName>
</protein>
<keyword evidence="3" id="KW-0548">Nucleotidyltransferase</keyword>
<dbReference type="InterPro" id="IPR043502">
    <property type="entry name" value="DNA/RNA_pol_sf"/>
</dbReference>
<dbReference type="Pfam" id="PF00680">
    <property type="entry name" value="RdRP_1"/>
    <property type="match status" value="1"/>
</dbReference>
<reference evidence="7" key="1">
    <citation type="journal article" date="2020" name="Viruses">
        <title>Soybean Thrips (Thysanoptera: Thripidae) Harbor Highly Diverse Populations of Arthropod, Fungal and Plant Viruses.</title>
        <authorList>
            <person name="Thekke-Veetil T."/>
            <person name="Lagos-Kutz D."/>
            <person name="McCoppin N.K."/>
            <person name="Hartman G.L."/>
            <person name="Ju H.K."/>
            <person name="Lim H.S."/>
            <person name="Domier L.L."/>
        </authorList>
    </citation>
    <scope>NUCLEOTIDE SEQUENCE</scope>
    <source>
        <strain evidence="7">STN1PV4</strain>
    </source>
</reference>
<dbReference type="SUPFAM" id="SSF56672">
    <property type="entry name" value="DNA/RNA polymerases"/>
    <property type="match status" value="1"/>
</dbReference>
<dbReference type="EMBL" id="MT648424">
    <property type="protein sequence ID" value="QQO81400.1"/>
    <property type="molecule type" value="Genomic_RNA"/>
</dbReference>
<dbReference type="PROSITE" id="PS50507">
    <property type="entry name" value="RDRP_SSRNA_POS"/>
    <property type="match status" value="1"/>
</dbReference>
<dbReference type="InterPro" id="IPR043128">
    <property type="entry name" value="Rev_trsase/Diguanyl_cyclase"/>
</dbReference>
<dbReference type="InterPro" id="IPR001205">
    <property type="entry name" value="RNA-dir_pol_C"/>
</dbReference>
<organism evidence="7">
    <name type="scientific">Soybean thrips partiti-like virus 4</name>
    <dbReference type="NCBI Taxonomy" id="2801006"/>
    <lineage>
        <taxon>Viruses</taxon>
        <taxon>Riboviria</taxon>
        <taxon>Orthornavirae</taxon>
        <taxon>Pisuviricota</taxon>
        <taxon>Duplopiviricetes</taxon>
        <taxon>Durnavirales</taxon>
        <taxon>Partitiviridae</taxon>
    </lineage>
</organism>
<evidence type="ECO:0000256" key="5">
    <source>
        <dbReference type="ARBA" id="ARBA00022953"/>
    </source>
</evidence>
<feature type="domain" description="RdRp catalytic" evidence="6">
    <location>
        <begin position="215"/>
        <end position="344"/>
    </location>
</feature>
<sequence>MPLTRLPSGKGFSQRHKTHSYPSPYLIQFFNEIPSKHRSPVTFDLIRKDLLQNSNDSKIPKSLTMKLAILEATKAFQLSSPVKMMHLNDVFKQDLNIWTSSPGLPWRDMGYKTKGDIRKDVDAVNRVRWFWHKVKGGSNIDAPDCCAFVRSHLADYGETKVRAVWGYPATMTFGEAVFAIPLQRAYEKGKYPIAYGYETAVGGTNRLVRECSRFKYKYALDFKSFDKTVPVELIDAAFNILLLNIDFMHYEDYGTADVLKNFRMFEYIKDYFINTPIRLCNGERYRKSSGVASGSYFTQLIDSIVNYILIVYLCLELNGKLPDYIKVLGDDSIFCTDKLFDLDRADELLQKFGMSLNLKKSAVSRSLNKLTFLGYQINDGIPSKPYDLWLSALLYPEEADRCWDDVASRSLGLLYACMGTDDRFDGYCRAILSLKPYSLDTSKGIFRMLRNVGIKDVSTTPPSKWGFLKRII</sequence>
<evidence type="ECO:0000259" key="6">
    <source>
        <dbReference type="PROSITE" id="PS50507"/>
    </source>
</evidence>
<evidence type="ECO:0000256" key="4">
    <source>
        <dbReference type="ARBA" id="ARBA00022741"/>
    </source>
</evidence>
<dbReference type="GO" id="GO:0003723">
    <property type="term" value="F:RNA binding"/>
    <property type="evidence" value="ECO:0007669"/>
    <property type="project" value="InterPro"/>
</dbReference>
<keyword evidence="1 7" id="KW-0696">RNA-directed RNA polymerase</keyword>
<evidence type="ECO:0000256" key="3">
    <source>
        <dbReference type="ARBA" id="ARBA00022695"/>
    </source>
</evidence>
<evidence type="ECO:0000256" key="2">
    <source>
        <dbReference type="ARBA" id="ARBA00022679"/>
    </source>
</evidence>
<keyword evidence="2" id="KW-0808">Transferase</keyword>
<dbReference type="GO" id="GO:0006351">
    <property type="term" value="P:DNA-templated transcription"/>
    <property type="evidence" value="ECO:0007669"/>
    <property type="project" value="InterPro"/>
</dbReference>
<dbReference type="Gene3D" id="3.30.70.270">
    <property type="match status" value="1"/>
</dbReference>
<dbReference type="GO" id="GO:0000166">
    <property type="term" value="F:nucleotide binding"/>
    <property type="evidence" value="ECO:0007669"/>
    <property type="project" value="UniProtKB-KW"/>
</dbReference>
<dbReference type="InterPro" id="IPR007094">
    <property type="entry name" value="RNA-dir_pol_PSvirus"/>
</dbReference>
<evidence type="ECO:0000256" key="1">
    <source>
        <dbReference type="ARBA" id="ARBA00022484"/>
    </source>
</evidence>
<keyword evidence="5" id="KW-0693">Viral RNA replication</keyword>
<keyword evidence="4" id="KW-0547">Nucleotide-binding</keyword>
<dbReference type="GO" id="GO:0039694">
    <property type="term" value="P:viral RNA genome replication"/>
    <property type="evidence" value="ECO:0007669"/>
    <property type="project" value="InterPro"/>
</dbReference>